<keyword evidence="15" id="KW-1185">Reference proteome</keyword>
<evidence type="ECO:0000256" key="7">
    <source>
        <dbReference type="ARBA" id="ARBA00023010"/>
    </source>
</evidence>
<comment type="subunit">
    <text evidence="10">Forms a complex with SecD. Part of the essential Sec protein translocation apparatus which comprises SecA, SecYEG and auxiliary proteins SecDF. Other proteins may also be involved.</text>
</comment>
<dbReference type="SUPFAM" id="SSF82866">
    <property type="entry name" value="Multidrug efflux transporter AcrB transmembrane domain"/>
    <property type="match status" value="2"/>
</dbReference>
<comment type="similarity">
    <text evidence="9">Belongs to the SecD/SecF family. SecD subfamily.</text>
</comment>
<dbReference type="GO" id="GO:0043952">
    <property type="term" value="P:protein transport by the Sec complex"/>
    <property type="evidence" value="ECO:0007669"/>
    <property type="project" value="UniProtKB-UniRule"/>
</dbReference>
<gene>
    <name evidence="14" type="primary">secDF</name>
    <name evidence="9" type="synonym">secD</name>
    <name evidence="10" type="synonym">secF</name>
    <name evidence="14" type="ORF">J2I48_04245</name>
</gene>
<evidence type="ECO:0000256" key="8">
    <source>
        <dbReference type="ARBA" id="ARBA00023136"/>
    </source>
</evidence>
<dbReference type="InterPro" id="IPR022645">
    <property type="entry name" value="SecD/SecF_bac"/>
</dbReference>
<evidence type="ECO:0000256" key="10">
    <source>
        <dbReference type="HAMAP-Rule" id="MF_01464"/>
    </source>
</evidence>
<comment type="caution">
    <text evidence="14">The sequence shown here is derived from an EMBL/GenBank/DDBJ whole genome shotgun (WGS) entry which is preliminary data.</text>
</comment>
<feature type="transmembrane region" description="Helical" evidence="9">
    <location>
        <begin position="957"/>
        <end position="978"/>
    </location>
</feature>
<dbReference type="GO" id="GO:0005886">
    <property type="term" value="C:plasma membrane"/>
    <property type="evidence" value="ECO:0007669"/>
    <property type="project" value="UniProtKB-SubCell"/>
</dbReference>
<feature type="domain" description="Protein translocase subunit SecDF P1" evidence="12">
    <location>
        <begin position="180"/>
        <end position="238"/>
    </location>
</feature>
<dbReference type="InterPro" id="IPR054384">
    <property type="entry name" value="SecDF_P1_head"/>
</dbReference>
<evidence type="ECO:0000256" key="4">
    <source>
        <dbReference type="ARBA" id="ARBA00022692"/>
    </source>
</evidence>
<keyword evidence="4 9" id="KW-0812">Transmembrane</keyword>
<dbReference type="NCBIfam" id="TIGR01129">
    <property type="entry name" value="secD"/>
    <property type="match status" value="1"/>
</dbReference>
<dbReference type="NCBIfam" id="TIGR00966">
    <property type="entry name" value="transloc_SecF"/>
    <property type="match status" value="1"/>
</dbReference>
<comment type="subunit">
    <text evidence="9">Forms a complex with SecF. Part of the essential Sec protein translocation apparatus which comprises SecA, SecYEG and auxiliary proteins SecDF. Other proteins may also be involved.</text>
</comment>
<comment type="similarity">
    <text evidence="10">Belongs to the SecD/SecF family. SecF subfamily.</text>
</comment>
<keyword evidence="6 9" id="KW-1133">Transmembrane helix</keyword>
<dbReference type="Pfam" id="PF22599">
    <property type="entry name" value="SecDF_P1_head"/>
    <property type="match status" value="1"/>
</dbReference>
<dbReference type="Pfam" id="PF07549">
    <property type="entry name" value="Sec_GG"/>
    <property type="match status" value="2"/>
</dbReference>
<dbReference type="GO" id="GO:0065002">
    <property type="term" value="P:intracellular protein transmembrane transport"/>
    <property type="evidence" value="ECO:0007669"/>
    <property type="project" value="UniProtKB-UniRule"/>
</dbReference>
<feature type="transmembrane region" description="Helical" evidence="9">
    <location>
        <begin position="537"/>
        <end position="555"/>
    </location>
</feature>
<dbReference type="Gene3D" id="1.20.1640.10">
    <property type="entry name" value="Multidrug efflux transporter AcrB transmembrane domain"/>
    <property type="match status" value="2"/>
</dbReference>
<accession>A0A939JWN7</accession>
<dbReference type="GO" id="GO:0015450">
    <property type="term" value="F:protein-transporting ATPase activity"/>
    <property type="evidence" value="ECO:0007669"/>
    <property type="project" value="InterPro"/>
</dbReference>
<evidence type="ECO:0000313" key="15">
    <source>
        <dbReference type="Proteomes" id="UP000664795"/>
    </source>
</evidence>
<dbReference type="AlphaFoldDB" id="A0A939JWN7"/>
<evidence type="ECO:0000259" key="13">
    <source>
        <dbReference type="Pfam" id="PF22599"/>
    </source>
</evidence>
<feature type="transmembrane region" description="Helical" evidence="9">
    <location>
        <begin position="503"/>
        <end position="525"/>
    </location>
</feature>
<evidence type="ECO:0000256" key="6">
    <source>
        <dbReference type="ARBA" id="ARBA00022989"/>
    </source>
</evidence>
<dbReference type="InterPro" id="IPR022813">
    <property type="entry name" value="SecD/SecF_arch_bac"/>
</dbReference>
<comment type="subcellular location">
    <subcellularLocation>
        <location evidence="1 9">Cell membrane</location>
        <topology evidence="1 9">Multi-pass membrane protein</topology>
    </subcellularLocation>
</comment>
<dbReference type="Pfam" id="PF02355">
    <property type="entry name" value="SecD_SecF_C"/>
    <property type="match status" value="2"/>
</dbReference>
<keyword evidence="5 9" id="KW-0653">Protein transport</keyword>
<feature type="transmembrane region" description="Helical" evidence="9">
    <location>
        <begin position="842"/>
        <end position="864"/>
    </location>
</feature>
<dbReference type="EMBL" id="JAFMYU010000003">
    <property type="protein sequence ID" value="MBO0930189.1"/>
    <property type="molecule type" value="Genomic_DNA"/>
</dbReference>
<feature type="transmembrane region" description="Helical" evidence="9">
    <location>
        <begin position="814"/>
        <end position="835"/>
    </location>
</feature>
<evidence type="ECO:0000256" key="5">
    <source>
        <dbReference type="ARBA" id="ARBA00022927"/>
    </source>
</evidence>
<dbReference type="HAMAP" id="MF_01464_B">
    <property type="entry name" value="SecF_B"/>
    <property type="match status" value="1"/>
</dbReference>
<evidence type="ECO:0000256" key="9">
    <source>
        <dbReference type="HAMAP-Rule" id="MF_01463"/>
    </source>
</evidence>
<feature type="transmembrane region" description="Helical" evidence="9">
    <location>
        <begin position="603"/>
        <end position="625"/>
    </location>
</feature>
<dbReference type="InterPro" id="IPR022646">
    <property type="entry name" value="SecD/SecF_CS"/>
</dbReference>
<dbReference type="PANTHER" id="PTHR30081">
    <property type="entry name" value="PROTEIN-EXPORT MEMBRANE PROTEIN SEC"/>
    <property type="match status" value="1"/>
</dbReference>
<evidence type="ECO:0000256" key="1">
    <source>
        <dbReference type="ARBA" id="ARBA00004651"/>
    </source>
</evidence>
<organism evidence="14 15">
    <name type="scientific">Fibrella aquatilis</name>
    <dbReference type="NCBI Taxonomy" id="2817059"/>
    <lineage>
        <taxon>Bacteria</taxon>
        <taxon>Pseudomonadati</taxon>
        <taxon>Bacteroidota</taxon>
        <taxon>Cytophagia</taxon>
        <taxon>Cytophagales</taxon>
        <taxon>Spirosomataceae</taxon>
        <taxon>Fibrella</taxon>
    </lineage>
</organism>
<sequence>MQNRTVVLILTGIISVLCLYYLSFTFVSRNIKKTAERVATGADGKVDVKRKQVYLDSLWKRPVYLGNTLQEVTERELGLGLDLQGGMHVVLEVSPAAVLKSLAGNTRDPQFNEALKRAAKDQQTSQASFVDLFINNYKELVPGAKLASVFATNSNRSRINYQSSDTEVKRLLTDEVAGAIDRSFRVIQARVDKFGVTNPNVQRLPGTGRILIELPGVDNPDRIRRLLTGAAKLEFCDVYRISELAPALEGLGAYLAKAEIDRKAAMAKAKPTTTISGTAPAAGDLASQLGKQTASTATATASASAPKVDSAQGTAALTNLFIPISNFEMAVDIKDTARANAILNDPEVRALFPNDVEFSWNRKSQEMAMSNNAPKRELLPLYFLKKPGGKAPLEGDVISDAANDLSERGQPEVTMRMNAEGAKKWRALTAANINRPVAILLDGLVYTAPNVQSEIPNGSSSITGNFTTDETKDMANVLKAGKLDAPATIVEENIVGATLGSQAIQAGIISSLVGLLIVLIFVALYYGRAGLIADVTLFVNLFFLMGVMAAVPGTVLTMPGIAGIVLTIGMSVDANVLIYERIKEELELGKTLRLAITDGFKNALSSIIDSNVTTFLTGIILFLFGTGLIKGFATTLIIGIATSLFAALLITRLMIEWYAAKGGNLSFSSSWAKNLFKGSDFDFVSHRRTYYIISSTIIALGIISIIFKGFGLGVDFKGGRSYVIKFEKSITTDQVRAALAPSLGGSEPEVKTYGGTGIGADQVKMTTSYDIDNTAPDADKQVEAKVLSGLSKINGNRASIESSQKVGPTIAYDLIISALWSILLAVAVVFGYILIRFKRLAFGYGAVVALFHDVLIILAIFSIGNGLLPFSLDIDQAFVGALLTIMGYSMNDTVVVFDRVREYLNENRGKSESIPTIINNALNSTLSRTAVTGLSTMLVLLVLFIFGGATIRGFSFAMLIGVIVGTYSSLFVATPIVVDTLTRDKVDGDSDKPGGLVMPKTGYSAIPADFTDKEAATPEEFTQAAVAKEKKVKTPIIKPSQK</sequence>
<dbReference type="InterPro" id="IPR005791">
    <property type="entry name" value="SecD"/>
</dbReference>
<dbReference type="GO" id="GO:0006605">
    <property type="term" value="P:protein targeting"/>
    <property type="evidence" value="ECO:0007669"/>
    <property type="project" value="UniProtKB-UniRule"/>
</dbReference>
<feature type="domain" description="Protein export membrane protein SecD/SecF C-terminal" evidence="11">
    <location>
        <begin position="796"/>
        <end position="980"/>
    </location>
</feature>
<feature type="transmembrane region" description="Helical" evidence="9">
    <location>
        <begin position="930"/>
        <end position="951"/>
    </location>
</feature>
<protein>
    <recommendedName>
        <fullName evidence="9 10">Multifunctional fusion protein</fullName>
    </recommendedName>
    <domain>
        <recommendedName>
            <fullName evidence="9">Protein translocase subunit SecD</fullName>
        </recommendedName>
    </domain>
    <domain>
        <recommendedName>
            <fullName evidence="10">Protein-export membrane protein SecF</fullName>
        </recommendedName>
    </domain>
</protein>
<dbReference type="Pfam" id="PF21760">
    <property type="entry name" value="SecD_1st"/>
    <property type="match status" value="1"/>
</dbReference>
<feature type="transmembrane region" description="Helical" evidence="9">
    <location>
        <begin position="876"/>
        <end position="897"/>
    </location>
</feature>
<dbReference type="InterPro" id="IPR055344">
    <property type="entry name" value="SecD_SecF_C_bact"/>
</dbReference>
<dbReference type="Proteomes" id="UP000664795">
    <property type="component" value="Unassembled WGS sequence"/>
</dbReference>
<dbReference type="FunFam" id="1.20.1640.10:FF:000004">
    <property type="entry name" value="Protein translocase subunit SecD"/>
    <property type="match status" value="1"/>
</dbReference>
<dbReference type="PANTHER" id="PTHR30081:SF1">
    <property type="entry name" value="PROTEIN TRANSLOCASE SUBUNIT SECD"/>
    <property type="match status" value="1"/>
</dbReference>
<reference evidence="14 15" key="1">
    <citation type="submission" date="2021-03" db="EMBL/GenBank/DDBJ databases">
        <title>Fibrella sp. HMF5036 genome sequencing and assembly.</title>
        <authorList>
            <person name="Kang H."/>
            <person name="Kim H."/>
            <person name="Bae S."/>
            <person name="Joh K."/>
        </authorList>
    </citation>
    <scope>NUCLEOTIDE SEQUENCE [LARGE SCALE GENOMIC DNA]</scope>
    <source>
        <strain evidence="14 15">HMF5036</strain>
    </source>
</reference>
<evidence type="ECO:0000259" key="12">
    <source>
        <dbReference type="Pfam" id="PF21760"/>
    </source>
</evidence>
<proteinExistence type="inferred from homology"/>
<feature type="domain" description="SecDF P1 head subdomain" evidence="13">
    <location>
        <begin position="390"/>
        <end position="485"/>
    </location>
</feature>
<dbReference type="NCBIfam" id="NF009585">
    <property type="entry name" value="PRK13024.1-5"/>
    <property type="match status" value="1"/>
</dbReference>
<dbReference type="InterPro" id="IPR048634">
    <property type="entry name" value="SecD_SecF_C"/>
</dbReference>
<name>A0A939JWN7_9BACT</name>
<keyword evidence="2 9" id="KW-0813">Transport</keyword>
<feature type="transmembrane region" description="Helical" evidence="9">
    <location>
        <begin position="7"/>
        <end position="27"/>
    </location>
</feature>
<feature type="domain" description="Protein export membrane protein SecD/SecF C-terminal" evidence="11">
    <location>
        <begin position="486"/>
        <end position="658"/>
    </location>
</feature>
<comment type="function">
    <text evidence="9">Part of the Sec protein translocase complex. Interacts with the SecYEG preprotein conducting channel. SecDF uses the proton motive force (PMF) to complete protein translocation after the ATP-dependent function of SecA.</text>
</comment>
<dbReference type="HAMAP" id="MF_01463_B">
    <property type="entry name" value="SecD_B"/>
    <property type="match status" value="1"/>
</dbReference>
<keyword evidence="7 9" id="KW-0811">Translocation</keyword>
<evidence type="ECO:0000313" key="14">
    <source>
        <dbReference type="EMBL" id="MBO0930189.1"/>
    </source>
</evidence>
<dbReference type="InterPro" id="IPR048631">
    <property type="entry name" value="SecD_1st"/>
</dbReference>
<feature type="transmembrane region" description="Helical" evidence="9">
    <location>
        <begin position="631"/>
        <end position="651"/>
    </location>
</feature>
<feature type="transmembrane region" description="Helical" evidence="9">
    <location>
        <begin position="561"/>
        <end position="582"/>
    </location>
</feature>
<dbReference type="RefSeq" id="WP_207334160.1">
    <property type="nucleotide sequence ID" value="NZ_JAFMYU010000003.1"/>
</dbReference>
<dbReference type="Gene3D" id="3.30.1360.200">
    <property type="match status" value="1"/>
</dbReference>
<evidence type="ECO:0000259" key="11">
    <source>
        <dbReference type="Pfam" id="PF02355"/>
    </source>
</evidence>
<dbReference type="Gene3D" id="3.30.70.3220">
    <property type="match status" value="1"/>
</dbReference>
<dbReference type="InterPro" id="IPR005665">
    <property type="entry name" value="SecF_bac"/>
</dbReference>
<evidence type="ECO:0000256" key="2">
    <source>
        <dbReference type="ARBA" id="ARBA00022448"/>
    </source>
</evidence>
<evidence type="ECO:0000256" key="3">
    <source>
        <dbReference type="ARBA" id="ARBA00022475"/>
    </source>
</evidence>
<dbReference type="NCBIfam" id="TIGR00916">
    <property type="entry name" value="2A0604s01"/>
    <property type="match status" value="1"/>
</dbReference>
<keyword evidence="8 9" id="KW-0472">Membrane</keyword>
<comment type="caution">
    <text evidence="9">Lacks conserved residue(s) required for the propagation of feature annotation.</text>
</comment>
<feature type="transmembrane region" description="Helical" evidence="9">
    <location>
        <begin position="689"/>
        <end position="707"/>
    </location>
</feature>
<dbReference type="PRINTS" id="PR01755">
    <property type="entry name" value="SECFTRNLCASE"/>
</dbReference>
<keyword evidence="3 9" id="KW-1003">Cell membrane</keyword>